<evidence type="ECO:0008006" key="5">
    <source>
        <dbReference type="Google" id="ProtNLM"/>
    </source>
</evidence>
<dbReference type="InterPro" id="IPR032527">
    <property type="entry name" value="DUF4959"/>
</dbReference>
<organism evidence="3 4">
    <name type="scientific">Parapedobacter composti</name>
    <dbReference type="NCBI Taxonomy" id="623281"/>
    <lineage>
        <taxon>Bacteria</taxon>
        <taxon>Pseudomonadati</taxon>
        <taxon>Bacteroidota</taxon>
        <taxon>Sphingobacteriia</taxon>
        <taxon>Sphingobacteriales</taxon>
        <taxon>Sphingobacteriaceae</taxon>
        <taxon>Parapedobacter</taxon>
    </lineage>
</organism>
<name>A0A1I1KKP0_9SPHI</name>
<feature type="domain" description="DUF4959" evidence="1">
    <location>
        <begin position="19"/>
        <end position="123"/>
    </location>
</feature>
<sequence length="424" mass="47779">MNIRKYIAMGAALLLIVGACKEENRYASHVSDGVAPGKITIVDHKPLYGGARFFYDLPADEDLLQVEAVYTAKNGKSYTFSASYFVDSLDVYGFGSTDPHEVKLYAVDRSGNRSEAVTVSVTPLEPAFSRVASSIEVKPGFSSFFLDWINELQQNVNVYVDYSFTLNGQHRELTTVFSSNLAEDRRFINDLFLSPQDEVRIRVRVEDRFGNITEPIDMGAITLYEDIEIPKGNWTLPNANDSIGGVPMCFGDGLEGRSAKVIDGIIDRGDNLNFMHTHSRGRTGRTADGNMPWNFIIDLGDYYELSRIVTVQRHSGGLANINRGQYYQSENVGMYNMYVWDDDTDQWVFISQHKIPVPVGLSELEFVQAGEAGDEAYMYPNDPQYTKPTRWFRYEAIKSFNGNYTLEDANCLSEITLFGRKANR</sequence>
<feature type="domain" description="DUF5000" evidence="2">
    <location>
        <begin position="284"/>
        <end position="419"/>
    </location>
</feature>
<dbReference type="EMBL" id="FOLL01000016">
    <property type="protein sequence ID" value="SFC61367.1"/>
    <property type="molecule type" value="Genomic_DNA"/>
</dbReference>
<dbReference type="PROSITE" id="PS51257">
    <property type="entry name" value="PROKAR_LIPOPROTEIN"/>
    <property type="match status" value="1"/>
</dbReference>
<gene>
    <name evidence="3" type="ORF">SAMN05421747_11660</name>
</gene>
<dbReference type="AlphaFoldDB" id="A0A1I1KKP0"/>
<dbReference type="Proteomes" id="UP000199577">
    <property type="component" value="Unassembled WGS sequence"/>
</dbReference>
<dbReference type="OrthoDB" id="626236at2"/>
<dbReference type="Pfam" id="PF16391">
    <property type="entry name" value="DUF5000"/>
    <property type="match status" value="1"/>
</dbReference>
<proteinExistence type="predicted"/>
<keyword evidence="4" id="KW-1185">Reference proteome</keyword>
<dbReference type="Pfam" id="PF16323">
    <property type="entry name" value="DUF4959"/>
    <property type="match status" value="1"/>
</dbReference>
<accession>A0A1I1KKP0</accession>
<dbReference type="RefSeq" id="WP_090974483.1">
    <property type="nucleotide sequence ID" value="NZ_FOLL01000016.1"/>
</dbReference>
<evidence type="ECO:0000259" key="2">
    <source>
        <dbReference type="Pfam" id="PF16391"/>
    </source>
</evidence>
<evidence type="ECO:0000259" key="1">
    <source>
        <dbReference type="Pfam" id="PF16323"/>
    </source>
</evidence>
<protein>
    <recommendedName>
        <fullName evidence="5">DUF4959 domain-containing protein</fullName>
    </recommendedName>
</protein>
<evidence type="ECO:0000313" key="3">
    <source>
        <dbReference type="EMBL" id="SFC61367.1"/>
    </source>
</evidence>
<dbReference type="STRING" id="623281.SAMN05421747_11660"/>
<dbReference type="InterPro" id="IPR032164">
    <property type="entry name" value="DUF5000"/>
</dbReference>
<evidence type="ECO:0000313" key="4">
    <source>
        <dbReference type="Proteomes" id="UP000199577"/>
    </source>
</evidence>
<dbReference type="Gene3D" id="2.60.120.260">
    <property type="entry name" value="Galactose-binding domain-like"/>
    <property type="match status" value="1"/>
</dbReference>
<reference evidence="4" key="1">
    <citation type="submission" date="2016-10" db="EMBL/GenBank/DDBJ databases">
        <authorList>
            <person name="Varghese N."/>
            <person name="Submissions S."/>
        </authorList>
    </citation>
    <scope>NUCLEOTIDE SEQUENCE [LARGE SCALE GENOMIC DNA]</scope>
    <source>
        <strain evidence="4">DSM 22900</strain>
    </source>
</reference>